<dbReference type="Proteomes" id="UP000231019">
    <property type="component" value="Unassembled WGS sequence"/>
</dbReference>
<dbReference type="PANTHER" id="PTHR45138:SF9">
    <property type="entry name" value="DIGUANYLATE CYCLASE DGCM-RELATED"/>
    <property type="match status" value="1"/>
</dbReference>
<dbReference type="SUPFAM" id="SSF55073">
    <property type="entry name" value="Nucleotide cyclase"/>
    <property type="match status" value="1"/>
</dbReference>
<dbReference type="InterPro" id="IPR050469">
    <property type="entry name" value="Diguanylate_Cyclase"/>
</dbReference>
<dbReference type="GO" id="GO:0052621">
    <property type="term" value="F:diguanylate cyclase activity"/>
    <property type="evidence" value="ECO:0007669"/>
    <property type="project" value="TreeGrafter"/>
</dbReference>
<evidence type="ECO:0008006" key="6">
    <source>
        <dbReference type="Google" id="ProtNLM"/>
    </source>
</evidence>
<feature type="modified residue" description="4-aspartylphosphate" evidence="1">
    <location>
        <position position="227"/>
    </location>
</feature>
<dbReference type="SUPFAM" id="SSF52172">
    <property type="entry name" value="CheY-like"/>
    <property type="match status" value="2"/>
</dbReference>
<sequence length="607" mass="67775">MNTPFSTQVHDQESLIAKLQVLEQKRNSLYPRQAAGIKLQRLLETLRHLRDYPELATRADALLEKFSPSAEDIFALAKALESLDFSSGSAHQTQMHLLKDLKQVGQTFANQQLEEDMGAVRRIAQTIRDSLGQGSQPHIAEEAQMLEDCSEHDFFVHLESLIALIHESISRRLLSSEPILLVEDDPEMAKLLKKHLDSQGYTVEHAGNASVFHDKVQEQPFSLVLMDVSLPDADGRNLLVELKQQGDLAHIPVMIMSGRGSSIRAECFALGADQVFDKPLDLHALTAAVSERLKTKRLMESQAFFDPLTGLPNRAALYQNYRRYLALAQRHNKPLSIGILDIDHFKLINDTWGHPAGDKVLRDLSTLLAESLRESDVVARWGGEEFVLLLPDTPLQNAWQVIDSLREKVAAQAFETPDGHGLNLNFSAGVASVRLRSTLEESVARADHALYTAKQEGRNCVVAQPENGFGTEPPIRLIIADDDALVLSSLRHFFQTPPFTLETLSKQLPDLAVLQEHPPALLLLEICSLQREDFAWLKALRKNPHFHAVPVLVLAGYGHQVALDTCLNLGVDDYILKPFSPSELQARILRLLQTRHPLGRQIEASKP</sequence>
<dbReference type="PANTHER" id="PTHR45138">
    <property type="entry name" value="REGULATORY COMPONENTS OF SENSORY TRANSDUCTION SYSTEM"/>
    <property type="match status" value="1"/>
</dbReference>
<dbReference type="InterPro" id="IPR001789">
    <property type="entry name" value="Sig_transdc_resp-reg_receiver"/>
</dbReference>
<evidence type="ECO:0000256" key="1">
    <source>
        <dbReference type="PROSITE-ProRule" id="PRU00169"/>
    </source>
</evidence>
<dbReference type="InterPro" id="IPR011006">
    <property type="entry name" value="CheY-like_superfamily"/>
</dbReference>
<name>A0A2M7G2S5_9BACT</name>
<dbReference type="PROSITE" id="PS50887">
    <property type="entry name" value="GGDEF"/>
    <property type="match status" value="1"/>
</dbReference>
<evidence type="ECO:0000259" key="3">
    <source>
        <dbReference type="PROSITE" id="PS50887"/>
    </source>
</evidence>
<dbReference type="Pfam" id="PF00072">
    <property type="entry name" value="Response_reg"/>
    <property type="match status" value="2"/>
</dbReference>
<accession>A0A2M7G2S5</accession>
<dbReference type="CDD" id="cd01949">
    <property type="entry name" value="GGDEF"/>
    <property type="match status" value="1"/>
</dbReference>
<organism evidence="4 5">
    <name type="scientific">bacterium (Candidatus Blackallbacteria) CG17_big_fil_post_rev_8_21_14_2_50_48_46</name>
    <dbReference type="NCBI Taxonomy" id="2014261"/>
    <lineage>
        <taxon>Bacteria</taxon>
        <taxon>Candidatus Blackallbacteria</taxon>
    </lineage>
</organism>
<evidence type="ECO:0000313" key="4">
    <source>
        <dbReference type="EMBL" id="PIW16116.1"/>
    </source>
</evidence>
<protein>
    <recommendedName>
        <fullName evidence="6">Diguanylate cyclase response regulator</fullName>
    </recommendedName>
</protein>
<feature type="domain" description="Response regulatory" evidence="2">
    <location>
        <begin position="476"/>
        <end position="592"/>
    </location>
</feature>
<dbReference type="InterPro" id="IPR000160">
    <property type="entry name" value="GGDEF_dom"/>
</dbReference>
<proteinExistence type="predicted"/>
<dbReference type="InterPro" id="IPR043128">
    <property type="entry name" value="Rev_trsase/Diguanyl_cyclase"/>
</dbReference>
<dbReference type="NCBIfam" id="TIGR00254">
    <property type="entry name" value="GGDEF"/>
    <property type="match status" value="1"/>
</dbReference>
<dbReference type="PROSITE" id="PS50110">
    <property type="entry name" value="RESPONSE_REGULATORY"/>
    <property type="match status" value="2"/>
</dbReference>
<dbReference type="EMBL" id="PFFQ01000040">
    <property type="protein sequence ID" value="PIW16116.1"/>
    <property type="molecule type" value="Genomic_DNA"/>
</dbReference>
<dbReference type="Pfam" id="PF00990">
    <property type="entry name" value="GGDEF"/>
    <property type="match status" value="1"/>
</dbReference>
<evidence type="ECO:0000259" key="2">
    <source>
        <dbReference type="PROSITE" id="PS50110"/>
    </source>
</evidence>
<gene>
    <name evidence="4" type="ORF">COW36_14220</name>
</gene>
<dbReference type="SMART" id="SM00448">
    <property type="entry name" value="REC"/>
    <property type="match status" value="2"/>
</dbReference>
<dbReference type="Gene3D" id="3.40.50.2300">
    <property type="match status" value="2"/>
</dbReference>
<feature type="domain" description="Response regulatory" evidence="2">
    <location>
        <begin position="178"/>
        <end position="293"/>
    </location>
</feature>
<comment type="caution">
    <text evidence="4">The sequence shown here is derived from an EMBL/GenBank/DDBJ whole genome shotgun (WGS) entry which is preliminary data.</text>
</comment>
<dbReference type="FunFam" id="3.30.70.270:FF:000001">
    <property type="entry name" value="Diguanylate cyclase domain protein"/>
    <property type="match status" value="1"/>
</dbReference>
<dbReference type="SMART" id="SM00267">
    <property type="entry name" value="GGDEF"/>
    <property type="match status" value="1"/>
</dbReference>
<dbReference type="GO" id="GO:0000160">
    <property type="term" value="P:phosphorelay signal transduction system"/>
    <property type="evidence" value="ECO:0007669"/>
    <property type="project" value="InterPro"/>
</dbReference>
<dbReference type="CDD" id="cd00156">
    <property type="entry name" value="REC"/>
    <property type="match status" value="1"/>
</dbReference>
<dbReference type="AlphaFoldDB" id="A0A2M7G2S5"/>
<feature type="domain" description="GGDEF" evidence="3">
    <location>
        <begin position="333"/>
        <end position="466"/>
    </location>
</feature>
<comment type="caution">
    <text evidence="1">Lacks conserved residue(s) required for the propagation of feature annotation.</text>
</comment>
<evidence type="ECO:0000313" key="5">
    <source>
        <dbReference type="Proteomes" id="UP000231019"/>
    </source>
</evidence>
<reference evidence="4 5" key="1">
    <citation type="submission" date="2017-09" db="EMBL/GenBank/DDBJ databases">
        <title>Depth-based differentiation of microbial function through sediment-hosted aquifers and enrichment of novel symbionts in the deep terrestrial subsurface.</title>
        <authorList>
            <person name="Probst A.J."/>
            <person name="Ladd B."/>
            <person name="Jarett J.K."/>
            <person name="Geller-Mcgrath D.E."/>
            <person name="Sieber C.M."/>
            <person name="Emerson J.B."/>
            <person name="Anantharaman K."/>
            <person name="Thomas B.C."/>
            <person name="Malmstrom R."/>
            <person name="Stieglmeier M."/>
            <person name="Klingl A."/>
            <person name="Woyke T."/>
            <person name="Ryan C.M."/>
            <person name="Banfield J.F."/>
        </authorList>
    </citation>
    <scope>NUCLEOTIDE SEQUENCE [LARGE SCALE GENOMIC DNA]</scope>
    <source>
        <strain evidence="4">CG17_big_fil_post_rev_8_21_14_2_50_48_46</strain>
    </source>
</reference>
<dbReference type="Gene3D" id="3.30.70.270">
    <property type="match status" value="1"/>
</dbReference>
<dbReference type="InterPro" id="IPR029787">
    <property type="entry name" value="Nucleotide_cyclase"/>
</dbReference>
<keyword evidence="1" id="KW-0597">Phosphoprotein</keyword>